<dbReference type="InterPro" id="IPR002686">
    <property type="entry name" value="Transposase_17"/>
</dbReference>
<dbReference type="GO" id="GO:0006313">
    <property type="term" value="P:DNA transposition"/>
    <property type="evidence" value="ECO:0007669"/>
    <property type="project" value="InterPro"/>
</dbReference>
<dbReference type="PANTHER" id="PTHR34322">
    <property type="entry name" value="TRANSPOSASE, Y1_TNP DOMAIN-CONTAINING"/>
    <property type="match status" value="1"/>
</dbReference>
<evidence type="ECO:0000313" key="3">
    <source>
        <dbReference type="Proteomes" id="UP000563151"/>
    </source>
</evidence>
<dbReference type="Gene3D" id="3.30.70.1290">
    <property type="entry name" value="Transposase IS200-like"/>
    <property type="match status" value="1"/>
</dbReference>
<dbReference type="AlphaFoldDB" id="A0A923E5Z2"/>
<accession>A0A923E5Z2</accession>
<dbReference type="Proteomes" id="UP000563151">
    <property type="component" value="Unassembled WGS sequence"/>
</dbReference>
<organism evidence="2 3">
    <name type="scientific">Clostridium tetanomorphum</name>
    <dbReference type="NCBI Taxonomy" id="1553"/>
    <lineage>
        <taxon>Bacteria</taxon>
        <taxon>Bacillati</taxon>
        <taxon>Bacillota</taxon>
        <taxon>Clostridia</taxon>
        <taxon>Eubacteriales</taxon>
        <taxon>Clostridiaceae</taxon>
        <taxon>Clostridium</taxon>
    </lineage>
</organism>
<name>A0A923E5Z2_CLOTT</name>
<dbReference type="SMART" id="SM01321">
    <property type="entry name" value="Y1_Tnp"/>
    <property type="match status" value="1"/>
</dbReference>
<sequence>MFSLPRCARIKSSNSIFHIMVRSISEVMLFKTAFDKKQYLDFIKSYQKIYNFKVYAYCLMSNHGHFLIDSNGADISKIMHSINLKYAKNFNKRYKRHGHLFQDRFKSKIITSDQYLITVSAYIHNNPIDIKKYRKHPEKYEFSSLPVYLGLKKDSFQILDEDFIMQLFNHDVNKARNNYKSLMNMCTDENVIKEIEFNEEKTIYKSERKIIIRNFSSDDIMDFVSAKTGVDKFKLYIKNSHSNTKARALCVLLMRGLCNFKCSDICKSLGNITQSRVSSLCSMGINIIDTDPQFKNIINNFILTYKV</sequence>
<dbReference type="GO" id="GO:0004803">
    <property type="term" value="F:transposase activity"/>
    <property type="evidence" value="ECO:0007669"/>
    <property type="project" value="InterPro"/>
</dbReference>
<dbReference type="Pfam" id="PF01797">
    <property type="entry name" value="Y1_Tnp"/>
    <property type="match status" value="1"/>
</dbReference>
<dbReference type="SUPFAM" id="SSF48295">
    <property type="entry name" value="TrpR-like"/>
    <property type="match status" value="1"/>
</dbReference>
<dbReference type="RefSeq" id="WP_051593239.1">
    <property type="nucleotide sequence ID" value="NZ_JAAZWO010000004.1"/>
</dbReference>
<dbReference type="EMBL" id="JAAZWO010000004">
    <property type="protein sequence ID" value="MBC2397065.1"/>
    <property type="molecule type" value="Genomic_DNA"/>
</dbReference>
<evidence type="ECO:0000259" key="1">
    <source>
        <dbReference type="SMART" id="SM01321"/>
    </source>
</evidence>
<dbReference type="InterPro" id="IPR010921">
    <property type="entry name" value="Trp_repressor/repl_initiator"/>
</dbReference>
<protein>
    <submittedName>
        <fullName evidence="2">Transposase</fullName>
    </submittedName>
</protein>
<proteinExistence type="predicted"/>
<dbReference type="PANTHER" id="PTHR34322:SF2">
    <property type="entry name" value="TRANSPOSASE IS200-LIKE DOMAIN-CONTAINING PROTEIN"/>
    <property type="match status" value="1"/>
</dbReference>
<reference evidence="2 3" key="1">
    <citation type="submission" date="2020-04" db="EMBL/GenBank/DDBJ databases">
        <title>Genomic insights into acetone-butanol-ethanol (ABE) fermentation by sequencing solventogenic clostridia strains.</title>
        <authorList>
            <person name="Brown S."/>
        </authorList>
    </citation>
    <scope>NUCLEOTIDE SEQUENCE [LARGE SCALE GENOMIC DNA]</scope>
    <source>
        <strain evidence="2 3">DJ011</strain>
    </source>
</reference>
<comment type="caution">
    <text evidence="2">The sequence shown here is derived from an EMBL/GenBank/DDBJ whole genome shotgun (WGS) entry which is preliminary data.</text>
</comment>
<gene>
    <name evidence="2" type="ORF">HGG79_04610</name>
</gene>
<keyword evidence="3" id="KW-1185">Reference proteome</keyword>
<feature type="domain" description="Transposase IS200-like" evidence="1">
    <location>
        <begin position="12"/>
        <end position="126"/>
    </location>
</feature>
<dbReference type="InterPro" id="IPR036515">
    <property type="entry name" value="Transposase_17_sf"/>
</dbReference>
<dbReference type="Gene3D" id="1.10.1750.10">
    <property type="match status" value="1"/>
</dbReference>
<dbReference type="SUPFAM" id="SSF143422">
    <property type="entry name" value="Transposase IS200-like"/>
    <property type="match status" value="1"/>
</dbReference>
<evidence type="ECO:0000313" key="2">
    <source>
        <dbReference type="EMBL" id="MBC2397065.1"/>
    </source>
</evidence>
<dbReference type="GO" id="GO:0043565">
    <property type="term" value="F:sequence-specific DNA binding"/>
    <property type="evidence" value="ECO:0007669"/>
    <property type="project" value="InterPro"/>
</dbReference>